<evidence type="ECO:0000313" key="2">
    <source>
        <dbReference type="EMBL" id="KAK2022727.1"/>
    </source>
</evidence>
<comment type="caution">
    <text evidence="2">The sequence shown here is derived from an EMBL/GenBank/DDBJ whole genome shotgun (WGS) entry which is preliminary data.</text>
</comment>
<evidence type="ECO:0000256" key="1">
    <source>
        <dbReference type="SAM" id="MobiDB-lite"/>
    </source>
</evidence>
<dbReference type="Proteomes" id="UP001232148">
    <property type="component" value="Unassembled WGS sequence"/>
</dbReference>
<feature type="compositionally biased region" description="Basic and acidic residues" evidence="1">
    <location>
        <begin position="1"/>
        <end position="10"/>
    </location>
</feature>
<accession>A0AAD9H6E9</accession>
<keyword evidence="3" id="KW-1185">Reference proteome</keyword>
<sequence length="158" mass="17605">MRKAEREGGAERPLWNVSSGQGQIGVIPRRVPEGQRKSRRRFDHSGALSVFVSLSLSLSLSHTLSPHFPPPPLRYFFLEGGSAARRNFLTPDSRPLSLEQERKEKKQGTGMVLGGCSKPSRHGARPWKGINPPGREKRLPSRPRKATDESAKRSFSPE</sequence>
<feature type="compositionally biased region" description="Basic and acidic residues" evidence="1">
    <location>
        <begin position="134"/>
        <end position="152"/>
    </location>
</feature>
<evidence type="ECO:0000313" key="3">
    <source>
        <dbReference type="Proteomes" id="UP001232148"/>
    </source>
</evidence>
<organism evidence="2 3">
    <name type="scientific">Colletotrichum zoysiae</name>
    <dbReference type="NCBI Taxonomy" id="1216348"/>
    <lineage>
        <taxon>Eukaryota</taxon>
        <taxon>Fungi</taxon>
        <taxon>Dikarya</taxon>
        <taxon>Ascomycota</taxon>
        <taxon>Pezizomycotina</taxon>
        <taxon>Sordariomycetes</taxon>
        <taxon>Hypocreomycetidae</taxon>
        <taxon>Glomerellales</taxon>
        <taxon>Glomerellaceae</taxon>
        <taxon>Colletotrichum</taxon>
        <taxon>Colletotrichum graminicola species complex</taxon>
    </lineage>
</organism>
<name>A0AAD9H6E9_9PEZI</name>
<reference evidence="2" key="1">
    <citation type="submission" date="2021-06" db="EMBL/GenBank/DDBJ databases">
        <title>Comparative genomics, transcriptomics and evolutionary studies reveal genomic signatures of adaptation to plant cell wall in hemibiotrophic fungi.</title>
        <authorList>
            <consortium name="DOE Joint Genome Institute"/>
            <person name="Baroncelli R."/>
            <person name="Diaz J.F."/>
            <person name="Benocci T."/>
            <person name="Peng M."/>
            <person name="Battaglia E."/>
            <person name="Haridas S."/>
            <person name="Andreopoulos W."/>
            <person name="Labutti K."/>
            <person name="Pangilinan J."/>
            <person name="Floch G.L."/>
            <person name="Makela M.R."/>
            <person name="Henrissat B."/>
            <person name="Grigoriev I.V."/>
            <person name="Crouch J.A."/>
            <person name="De Vries R.P."/>
            <person name="Sukno S.A."/>
            <person name="Thon M.R."/>
        </authorList>
    </citation>
    <scope>NUCLEOTIDE SEQUENCE</scope>
    <source>
        <strain evidence="2">MAFF235873</strain>
    </source>
</reference>
<feature type="region of interest" description="Disordered" evidence="1">
    <location>
        <begin position="1"/>
        <end position="21"/>
    </location>
</feature>
<feature type="region of interest" description="Disordered" evidence="1">
    <location>
        <begin position="88"/>
        <end position="158"/>
    </location>
</feature>
<protein>
    <submittedName>
        <fullName evidence="2">Uncharacterized protein</fullName>
    </submittedName>
</protein>
<dbReference type="EMBL" id="MU843029">
    <property type="protein sequence ID" value="KAK2022727.1"/>
    <property type="molecule type" value="Genomic_DNA"/>
</dbReference>
<dbReference type="AlphaFoldDB" id="A0AAD9H6E9"/>
<gene>
    <name evidence="2" type="ORF">LX32DRAFT_185159</name>
</gene>
<proteinExistence type="predicted"/>